<comment type="caution">
    <text evidence="2">The sequence shown here is derived from an EMBL/GenBank/DDBJ whole genome shotgun (WGS) entry which is preliminary data.</text>
</comment>
<feature type="compositionally biased region" description="Pro residues" evidence="1">
    <location>
        <begin position="47"/>
        <end position="58"/>
    </location>
</feature>
<evidence type="ECO:0000313" key="2">
    <source>
        <dbReference type="EMBL" id="TCO52873.1"/>
    </source>
</evidence>
<evidence type="ECO:0000313" key="3">
    <source>
        <dbReference type="Proteomes" id="UP000295680"/>
    </source>
</evidence>
<sequence length="163" mass="17675">MTNQNRSRMTMLAGWLFADLFLILLVAGLTTLPAKSSGEPATRKPTPTAPPTPPPPAHPVGLDPNHIDLTVAMSPNTYRAGGADALLAQVNAQLDQKDPTHRAVGFVLVFASDDQAHVQRANDTAEDVFQLLHTRSKVFAAASGFGYWNGNHNNFEFKIFLLN</sequence>
<evidence type="ECO:0000256" key="1">
    <source>
        <dbReference type="SAM" id="MobiDB-lite"/>
    </source>
</evidence>
<accession>A0A4R2J384</accession>
<dbReference type="Proteomes" id="UP000295680">
    <property type="component" value="Unassembled WGS sequence"/>
</dbReference>
<keyword evidence="3" id="KW-1185">Reference proteome</keyword>
<reference evidence="2 3" key="1">
    <citation type="submission" date="2019-03" db="EMBL/GenBank/DDBJ databases">
        <title>Genomic Encyclopedia of Type Strains, Phase IV (KMG-IV): sequencing the most valuable type-strain genomes for metagenomic binning, comparative biology and taxonomic classification.</title>
        <authorList>
            <person name="Goeker M."/>
        </authorList>
    </citation>
    <scope>NUCLEOTIDE SEQUENCE [LARGE SCALE GENOMIC DNA]</scope>
    <source>
        <strain evidence="2 3">DSM 45934</strain>
    </source>
</reference>
<protein>
    <submittedName>
        <fullName evidence="2">Uncharacterized protein</fullName>
    </submittedName>
</protein>
<feature type="region of interest" description="Disordered" evidence="1">
    <location>
        <begin position="34"/>
        <end position="63"/>
    </location>
</feature>
<dbReference type="EMBL" id="SLWS01000011">
    <property type="protein sequence ID" value="TCO52873.1"/>
    <property type="molecule type" value="Genomic_DNA"/>
</dbReference>
<dbReference type="AlphaFoldDB" id="A0A4R2J384"/>
<proteinExistence type="predicted"/>
<organism evidence="2 3">
    <name type="scientific">Actinocrispum wychmicini</name>
    <dbReference type="NCBI Taxonomy" id="1213861"/>
    <lineage>
        <taxon>Bacteria</taxon>
        <taxon>Bacillati</taxon>
        <taxon>Actinomycetota</taxon>
        <taxon>Actinomycetes</taxon>
        <taxon>Pseudonocardiales</taxon>
        <taxon>Pseudonocardiaceae</taxon>
        <taxon>Actinocrispum</taxon>
    </lineage>
</organism>
<name>A0A4R2J384_9PSEU</name>
<gene>
    <name evidence="2" type="ORF">EV192_11167</name>
</gene>